<feature type="region of interest" description="Disordered" evidence="1">
    <location>
        <begin position="76"/>
        <end position="97"/>
    </location>
</feature>
<evidence type="ECO:0000256" key="1">
    <source>
        <dbReference type="SAM" id="MobiDB-lite"/>
    </source>
</evidence>
<dbReference type="SUPFAM" id="SSF55486">
    <property type="entry name" value="Metalloproteases ('zincins'), catalytic domain"/>
    <property type="match status" value="1"/>
</dbReference>
<organism evidence="2 3">
    <name type="scientific">Nostocoides veronense</name>
    <dbReference type="NCBI Taxonomy" id="330836"/>
    <lineage>
        <taxon>Bacteria</taxon>
        <taxon>Bacillati</taxon>
        <taxon>Actinomycetota</taxon>
        <taxon>Actinomycetes</taxon>
        <taxon>Micrococcales</taxon>
        <taxon>Intrasporangiaceae</taxon>
        <taxon>Nostocoides</taxon>
    </lineage>
</organism>
<dbReference type="Proteomes" id="UP001499938">
    <property type="component" value="Unassembled WGS sequence"/>
</dbReference>
<proteinExistence type="predicted"/>
<dbReference type="Gene3D" id="2.60.120.380">
    <property type="match status" value="1"/>
</dbReference>
<evidence type="ECO:0000313" key="3">
    <source>
        <dbReference type="Proteomes" id="UP001499938"/>
    </source>
</evidence>
<gene>
    <name evidence="2" type="ORF">GCM10009811_10290</name>
</gene>
<accession>A0ABN2LG38</accession>
<reference evidence="2 3" key="1">
    <citation type="journal article" date="2019" name="Int. J. Syst. Evol. Microbiol.">
        <title>The Global Catalogue of Microorganisms (GCM) 10K type strain sequencing project: providing services to taxonomists for standard genome sequencing and annotation.</title>
        <authorList>
            <consortium name="The Broad Institute Genomics Platform"/>
            <consortium name="The Broad Institute Genome Sequencing Center for Infectious Disease"/>
            <person name="Wu L."/>
            <person name="Ma J."/>
        </authorList>
    </citation>
    <scope>NUCLEOTIDE SEQUENCE [LARGE SCALE GENOMIC DNA]</scope>
    <source>
        <strain evidence="2 3">JCM 15592</strain>
    </source>
</reference>
<comment type="caution">
    <text evidence="2">The sequence shown here is derived from an EMBL/GenBank/DDBJ whole genome shotgun (WGS) entry which is preliminary data.</text>
</comment>
<keyword evidence="3" id="KW-1185">Reference proteome</keyword>
<protein>
    <submittedName>
        <fullName evidence="2">Uncharacterized protein</fullName>
    </submittedName>
</protein>
<evidence type="ECO:0000313" key="2">
    <source>
        <dbReference type="EMBL" id="GAA1787129.1"/>
    </source>
</evidence>
<name>A0ABN2LG38_9MICO</name>
<sequence length="640" mass="67413">MTGAGLAMPGLAASGSAVDPPSAGGLTAAEESRLAAGMQLAPLGSGATGADPNIAYLPDLHKVDFASWAQAASARSQAATSDDGHRAKARYGGSGAPLAYREKEPAGVVGRNDTTWTAEKVSAFGLGAGLRNRMVVSGSLADNAPTMRALPTAAEDNGSIPLASKTGIRGNDRIRVSGRIGDGPHGPFPGDFDWYRVDAKAGETVTAKIAASQRSTMVTIWDARGVPVALGWNSTDPGIVDEIAQFTTTSDGTFYVQVLDERSWQIDPFDSASGTTEGRGGTYTAEIGSWRTDRDAILVKLRRGDVLGTSVAGAAKRVMVQRWDSTYVTGQSGLDLSGYYPTGSPLPRGGNANASYVVEADGWYGVMVDTGLGAYRHTVEVYRPGGEGTRAPQTIYLDFDGAVVDTTTFGWEDGGKRKLSPLKKFLAGWGLKESDLPALAAQITKAASENLRTDMRAMNIPNLQIQVVNGLQSADLTGKPHVSRVVVGGTIDESGIETVGIANAIDPGNYGRTDEAIVLLDLMSAPVKGNQSAVVSLNYYLRPSTDKVRFVGTAIGNVVAHEAGHFIGNWHTNNTNDVTSLMDSGGLGFWRMFQAGKDRIGGTADDGDTDFATDRYSPWEGFVGVEDTRNVTAWAFSAKR</sequence>
<feature type="region of interest" description="Disordered" evidence="1">
    <location>
        <begin position="1"/>
        <end position="28"/>
    </location>
</feature>
<dbReference type="EMBL" id="BAAAPO010000016">
    <property type="protein sequence ID" value="GAA1787129.1"/>
    <property type="molecule type" value="Genomic_DNA"/>
</dbReference>